<dbReference type="Pfam" id="PF03466">
    <property type="entry name" value="LysR_substrate"/>
    <property type="match status" value="1"/>
</dbReference>
<gene>
    <name evidence="6" type="ORF">RHD99_15980</name>
</gene>
<comment type="similarity">
    <text evidence="1">Belongs to the LysR transcriptional regulatory family.</text>
</comment>
<dbReference type="PANTHER" id="PTHR30118">
    <property type="entry name" value="HTH-TYPE TRANSCRIPTIONAL REGULATOR LEUO-RELATED"/>
    <property type="match status" value="1"/>
</dbReference>
<name>A0ABY9S7N2_9ENTR</name>
<keyword evidence="4" id="KW-0804">Transcription</keyword>
<evidence type="ECO:0000256" key="3">
    <source>
        <dbReference type="ARBA" id="ARBA00023125"/>
    </source>
</evidence>
<reference evidence="6 7" key="1">
    <citation type="submission" date="2023-09" db="EMBL/GenBank/DDBJ databases">
        <title>Buttiauxella selenatireducens sp. nov., isolated from the rhizosphere of Cardamine hupingshanesis.</title>
        <authorList>
            <person name="Zhang S."/>
            <person name="Xu Z."/>
            <person name="Wang H."/>
            <person name="Guo Y."/>
        </authorList>
    </citation>
    <scope>NUCLEOTIDE SEQUENCE [LARGE SCALE GENOMIC DNA]</scope>
    <source>
        <strain evidence="6 7">R73</strain>
    </source>
</reference>
<dbReference type="SUPFAM" id="SSF53850">
    <property type="entry name" value="Periplasmic binding protein-like II"/>
    <property type="match status" value="1"/>
</dbReference>
<dbReference type="InterPro" id="IPR050389">
    <property type="entry name" value="LysR-type_TF"/>
</dbReference>
<dbReference type="RefSeq" id="WP_309875153.1">
    <property type="nucleotide sequence ID" value="NZ_CP133838.1"/>
</dbReference>
<keyword evidence="7" id="KW-1185">Reference proteome</keyword>
<dbReference type="Gene3D" id="1.10.10.10">
    <property type="entry name" value="Winged helix-like DNA-binding domain superfamily/Winged helix DNA-binding domain"/>
    <property type="match status" value="1"/>
</dbReference>
<evidence type="ECO:0000256" key="4">
    <source>
        <dbReference type="ARBA" id="ARBA00023163"/>
    </source>
</evidence>
<evidence type="ECO:0000313" key="6">
    <source>
        <dbReference type="EMBL" id="WMY72960.1"/>
    </source>
</evidence>
<dbReference type="InterPro" id="IPR036388">
    <property type="entry name" value="WH-like_DNA-bd_sf"/>
</dbReference>
<keyword evidence="2" id="KW-0805">Transcription regulation</keyword>
<keyword evidence="3" id="KW-0238">DNA-binding</keyword>
<accession>A0ABY9S7N2</accession>
<proteinExistence type="inferred from homology"/>
<dbReference type="SUPFAM" id="SSF46785">
    <property type="entry name" value="Winged helix' DNA-binding domain"/>
    <property type="match status" value="1"/>
</dbReference>
<dbReference type="PANTHER" id="PTHR30118:SF10">
    <property type="entry name" value="LYSR FAMILY TRANSCRIPTIONAL REGULATOR"/>
    <property type="match status" value="1"/>
</dbReference>
<dbReference type="EMBL" id="CP133838">
    <property type="protein sequence ID" value="WMY72960.1"/>
    <property type="molecule type" value="Genomic_DNA"/>
</dbReference>
<dbReference type="Pfam" id="PF00126">
    <property type="entry name" value="HTH_1"/>
    <property type="match status" value="1"/>
</dbReference>
<dbReference type="InterPro" id="IPR005119">
    <property type="entry name" value="LysR_subst-bd"/>
</dbReference>
<evidence type="ECO:0000259" key="5">
    <source>
        <dbReference type="PROSITE" id="PS50931"/>
    </source>
</evidence>
<dbReference type="Gene3D" id="3.40.190.10">
    <property type="entry name" value="Periplasmic binding protein-like II"/>
    <property type="match status" value="2"/>
</dbReference>
<evidence type="ECO:0000256" key="2">
    <source>
        <dbReference type="ARBA" id="ARBA00023015"/>
    </source>
</evidence>
<dbReference type="Proteomes" id="UP001246690">
    <property type="component" value="Chromosome"/>
</dbReference>
<dbReference type="PROSITE" id="PS50931">
    <property type="entry name" value="HTH_LYSR"/>
    <property type="match status" value="1"/>
</dbReference>
<evidence type="ECO:0000256" key="1">
    <source>
        <dbReference type="ARBA" id="ARBA00009437"/>
    </source>
</evidence>
<evidence type="ECO:0000313" key="7">
    <source>
        <dbReference type="Proteomes" id="UP001246690"/>
    </source>
</evidence>
<organism evidence="6 7">
    <name type="scientific">Buttiauxella selenatireducens</name>
    <dbReference type="NCBI Taxonomy" id="3073902"/>
    <lineage>
        <taxon>Bacteria</taxon>
        <taxon>Pseudomonadati</taxon>
        <taxon>Pseudomonadota</taxon>
        <taxon>Gammaproteobacteria</taxon>
        <taxon>Enterobacterales</taxon>
        <taxon>Enterobacteriaceae</taxon>
        <taxon>Buttiauxella</taxon>
    </lineage>
</organism>
<feature type="domain" description="HTH lysR-type" evidence="5">
    <location>
        <begin position="6"/>
        <end position="63"/>
    </location>
</feature>
<sequence>MKSEKIELKSLGILNAVLETKSVTAAAELLSLSPSSVTYAINKLRDVTANPIFTRSKGGVVPTTLALDLNARYLKAMSLINGGLEVGHFSESEMGFSKEISISTYTFIEFWLSMTSLNSGMLERDGVALKFSTHPLSSEERINKLRSREVDIDIGSELPRDKSITSYKLFTTNTQAMVSNRHPAIKNRLTLEDWHNYKHLVWFRDDYGKTTLLGDAVTLNELRERRAVLVTSASSLNMMMLCAQTDNIMLTPRLFTPFLQSILPVNIFDLPFDVDISVDVYLHFHNQSLSDQYISKLLKEINKLVGK</sequence>
<protein>
    <submittedName>
        <fullName evidence="6">LysR family transcriptional regulator</fullName>
    </submittedName>
</protein>
<dbReference type="InterPro" id="IPR000847">
    <property type="entry name" value="LysR_HTH_N"/>
</dbReference>
<dbReference type="InterPro" id="IPR036390">
    <property type="entry name" value="WH_DNA-bd_sf"/>
</dbReference>